<evidence type="ECO:0000313" key="1">
    <source>
        <dbReference type="EMBL" id="ADL11765.1"/>
    </source>
</evidence>
<dbReference type="STRING" id="574087.Acear_0214"/>
<dbReference type="AlphaFoldDB" id="D9QTK1"/>
<proteinExistence type="predicted"/>
<dbReference type="RefSeq" id="WP_013277211.1">
    <property type="nucleotide sequence ID" value="NC_014378.1"/>
</dbReference>
<dbReference type="EMBL" id="CP002105">
    <property type="protein sequence ID" value="ADL11765.1"/>
    <property type="molecule type" value="Genomic_DNA"/>
</dbReference>
<sequence>MKRIMLILFSFAKAEKVISRSFELLGEEDELYVAGFVDHKLPESLSDLISDVGFLGDKVTEDVESAVIAEYKKRAEGKLDLIIEQGEEYSGTVKAEMLSKDELADLKSRIEQGKADYLLINYTDDHFLAEEVLDYPLDEILARIDIPYEVYYDGELSRQQDEI</sequence>
<dbReference type="KEGG" id="aar:Acear_0214"/>
<name>D9QTK1_ACEAZ</name>
<keyword evidence="2" id="KW-1185">Reference proteome</keyword>
<dbReference type="OrthoDB" id="2112226at2"/>
<reference evidence="1 2" key="1">
    <citation type="journal article" date="2010" name="Stand. Genomic Sci.">
        <title>Complete genome sequence of Acetohalobium arabaticum type strain (Z-7288).</title>
        <authorList>
            <person name="Sikorski J."/>
            <person name="Lapidus A."/>
            <person name="Chertkov O."/>
            <person name="Lucas S."/>
            <person name="Copeland A."/>
            <person name="Glavina Del Rio T."/>
            <person name="Nolan M."/>
            <person name="Tice H."/>
            <person name="Cheng J.F."/>
            <person name="Han C."/>
            <person name="Brambilla E."/>
            <person name="Pitluck S."/>
            <person name="Liolios K."/>
            <person name="Ivanova N."/>
            <person name="Mavromatis K."/>
            <person name="Mikhailova N."/>
            <person name="Pati A."/>
            <person name="Bruce D."/>
            <person name="Detter C."/>
            <person name="Tapia R."/>
            <person name="Goodwin L."/>
            <person name="Chen A."/>
            <person name="Palaniappan K."/>
            <person name="Land M."/>
            <person name="Hauser L."/>
            <person name="Chang Y.J."/>
            <person name="Jeffries C.D."/>
            <person name="Rohde M."/>
            <person name="Goker M."/>
            <person name="Spring S."/>
            <person name="Woyke T."/>
            <person name="Bristow J."/>
            <person name="Eisen J.A."/>
            <person name="Markowitz V."/>
            <person name="Hugenholtz P."/>
            <person name="Kyrpides N.C."/>
            <person name="Klenk H.P."/>
        </authorList>
    </citation>
    <scope>NUCLEOTIDE SEQUENCE [LARGE SCALE GENOMIC DNA]</scope>
    <source>
        <strain evidence="2">ATCC 49924 / DSM 5501 / Z-7288</strain>
    </source>
</reference>
<dbReference type="eggNOG" id="ENOG50336WH">
    <property type="taxonomic scope" value="Bacteria"/>
</dbReference>
<dbReference type="Proteomes" id="UP000001661">
    <property type="component" value="Chromosome"/>
</dbReference>
<accession>D9QTK1</accession>
<gene>
    <name evidence="1" type="ordered locus">Acear_0214</name>
</gene>
<evidence type="ECO:0000313" key="2">
    <source>
        <dbReference type="Proteomes" id="UP000001661"/>
    </source>
</evidence>
<dbReference type="HOGENOM" id="CLU_1623556_0_0_9"/>
<protein>
    <submittedName>
        <fullName evidence="1">Uncharacterized protein</fullName>
    </submittedName>
</protein>
<organism evidence="1 2">
    <name type="scientific">Acetohalobium arabaticum (strain ATCC 49924 / DSM 5501 / Z-7288)</name>
    <dbReference type="NCBI Taxonomy" id="574087"/>
    <lineage>
        <taxon>Bacteria</taxon>
        <taxon>Bacillati</taxon>
        <taxon>Bacillota</taxon>
        <taxon>Clostridia</taxon>
        <taxon>Halanaerobiales</taxon>
        <taxon>Halobacteroidaceae</taxon>
        <taxon>Acetohalobium</taxon>
    </lineage>
</organism>